<sequence>MDLPPTLLVTATLDLPQSSVVSNSLLFSSVKALFLIYKPGGNNVESSGMQDDLDVATFVEEDGLYDGDCYQEDP</sequence>
<keyword evidence="2" id="KW-1185">Reference proteome</keyword>
<name>A0AAD7PPC1_QUISA</name>
<dbReference type="AlphaFoldDB" id="A0AAD7PPC1"/>
<comment type="caution">
    <text evidence="1">The sequence shown here is derived from an EMBL/GenBank/DDBJ whole genome shotgun (WGS) entry which is preliminary data.</text>
</comment>
<accession>A0AAD7PPC1</accession>
<dbReference type="EMBL" id="JARAOO010000007">
    <property type="protein sequence ID" value="KAJ7962129.1"/>
    <property type="molecule type" value="Genomic_DNA"/>
</dbReference>
<gene>
    <name evidence="1" type="ORF">O6P43_017398</name>
</gene>
<protein>
    <submittedName>
        <fullName evidence="1">Uncharacterized protein</fullName>
    </submittedName>
</protein>
<evidence type="ECO:0000313" key="1">
    <source>
        <dbReference type="EMBL" id="KAJ7962129.1"/>
    </source>
</evidence>
<evidence type="ECO:0000313" key="2">
    <source>
        <dbReference type="Proteomes" id="UP001163823"/>
    </source>
</evidence>
<proteinExistence type="predicted"/>
<dbReference type="KEGG" id="qsa:O6P43_017398"/>
<reference evidence="1" key="1">
    <citation type="journal article" date="2023" name="Science">
        <title>Elucidation of the pathway for biosynthesis of saponin adjuvants from the soapbark tree.</title>
        <authorList>
            <person name="Reed J."/>
            <person name="Orme A."/>
            <person name="El-Demerdash A."/>
            <person name="Owen C."/>
            <person name="Martin L.B.B."/>
            <person name="Misra R.C."/>
            <person name="Kikuchi S."/>
            <person name="Rejzek M."/>
            <person name="Martin A.C."/>
            <person name="Harkess A."/>
            <person name="Leebens-Mack J."/>
            <person name="Louveau T."/>
            <person name="Stephenson M.J."/>
            <person name="Osbourn A."/>
        </authorList>
    </citation>
    <scope>NUCLEOTIDE SEQUENCE</scope>
    <source>
        <strain evidence="1">S10</strain>
    </source>
</reference>
<organism evidence="1 2">
    <name type="scientific">Quillaja saponaria</name>
    <name type="common">Soap bark tree</name>
    <dbReference type="NCBI Taxonomy" id="32244"/>
    <lineage>
        <taxon>Eukaryota</taxon>
        <taxon>Viridiplantae</taxon>
        <taxon>Streptophyta</taxon>
        <taxon>Embryophyta</taxon>
        <taxon>Tracheophyta</taxon>
        <taxon>Spermatophyta</taxon>
        <taxon>Magnoliopsida</taxon>
        <taxon>eudicotyledons</taxon>
        <taxon>Gunneridae</taxon>
        <taxon>Pentapetalae</taxon>
        <taxon>rosids</taxon>
        <taxon>fabids</taxon>
        <taxon>Fabales</taxon>
        <taxon>Quillajaceae</taxon>
        <taxon>Quillaja</taxon>
    </lineage>
</organism>
<dbReference type="Proteomes" id="UP001163823">
    <property type="component" value="Chromosome 7"/>
</dbReference>